<evidence type="ECO:0000313" key="2">
    <source>
        <dbReference type="Proteomes" id="UP001060085"/>
    </source>
</evidence>
<keyword evidence="2" id="KW-1185">Reference proteome</keyword>
<comment type="caution">
    <text evidence="1">The sequence shown here is derived from an EMBL/GenBank/DDBJ whole genome shotgun (WGS) entry which is preliminary data.</text>
</comment>
<accession>A0ACB9ZSD1</accession>
<organism evidence="1 2">
    <name type="scientific">Catharanthus roseus</name>
    <name type="common">Madagascar periwinkle</name>
    <name type="synonym">Vinca rosea</name>
    <dbReference type="NCBI Taxonomy" id="4058"/>
    <lineage>
        <taxon>Eukaryota</taxon>
        <taxon>Viridiplantae</taxon>
        <taxon>Streptophyta</taxon>
        <taxon>Embryophyta</taxon>
        <taxon>Tracheophyta</taxon>
        <taxon>Spermatophyta</taxon>
        <taxon>Magnoliopsida</taxon>
        <taxon>eudicotyledons</taxon>
        <taxon>Gunneridae</taxon>
        <taxon>Pentapetalae</taxon>
        <taxon>asterids</taxon>
        <taxon>lamiids</taxon>
        <taxon>Gentianales</taxon>
        <taxon>Apocynaceae</taxon>
        <taxon>Rauvolfioideae</taxon>
        <taxon>Vinceae</taxon>
        <taxon>Catharanthinae</taxon>
        <taxon>Catharanthus</taxon>
    </lineage>
</organism>
<dbReference type="EMBL" id="CM044708">
    <property type="protein sequence ID" value="KAI5650495.1"/>
    <property type="molecule type" value="Genomic_DNA"/>
</dbReference>
<evidence type="ECO:0000313" key="1">
    <source>
        <dbReference type="EMBL" id="KAI5650495.1"/>
    </source>
</evidence>
<dbReference type="Proteomes" id="UP001060085">
    <property type="component" value="Linkage Group LG08"/>
</dbReference>
<reference evidence="2" key="1">
    <citation type="journal article" date="2023" name="Nat. Plants">
        <title>Single-cell RNA sequencing provides a high-resolution roadmap for understanding the multicellular compartmentation of specialized metabolism.</title>
        <authorList>
            <person name="Sun S."/>
            <person name="Shen X."/>
            <person name="Li Y."/>
            <person name="Li Y."/>
            <person name="Wang S."/>
            <person name="Li R."/>
            <person name="Zhang H."/>
            <person name="Shen G."/>
            <person name="Guo B."/>
            <person name="Wei J."/>
            <person name="Xu J."/>
            <person name="St-Pierre B."/>
            <person name="Chen S."/>
            <person name="Sun C."/>
        </authorList>
    </citation>
    <scope>NUCLEOTIDE SEQUENCE [LARGE SCALE GENOMIC DNA]</scope>
</reference>
<protein>
    <submittedName>
        <fullName evidence="1">Uncharacterized protein</fullName>
    </submittedName>
</protein>
<proteinExistence type="predicted"/>
<name>A0ACB9ZSD1_CATRO</name>
<gene>
    <name evidence="1" type="ORF">M9H77_36500</name>
</gene>
<sequence>MDSNRKSTDENPDLNFEAECGHFEIWSRGMERHQIIYGGNFPNLLHRALAYFFGQTPLLLTPVPLFLDNLNKCAILGENQVWILLSEEDKMWDHNLAGFRLIKKTTQIGLGPSSSQPVDDDDEANESYNPSDDEEDEAGA</sequence>